<sequence>MFDVLWTDPNRELVGERKIRKELEAQSRDKEKKKTDISRNSTSASSSASSERSFGLFSSKSRKKASAPSKPATQSLSSPQTPADEPKDQRTSGYGVRALLSHEDDSAVTVKPASSSNVTRDSVPEALDGSLSLSSRETLESVNSKWTQPSLVTSTTLSAASQRDSTSTKSEHLIQALGPSSFVTKSTEITVSVRNSNPDVGQLVSEVQISSDGVKAETPPLPEVPEEGVPRPFDNSGPYLLSPQTPPPEYRSAASLYTSGWNGTDQLGNPDAWKPPHEWDCTSTRDLSSSSLEHRVQSPPPGDGIHYLLPGLSALQREVRIMAAAGPELILANLKAGMGDATDAMVYKELEMNKKRWMFSALHQGEGYASLDLTIPLRDLQSTSRPPKVLAIYETQASASFLAALHPTMTISHLSQNPIYPSLFPNVQPILVPAISPTAASRPLPPKLYSAVTCLSMPALFASAEIPPFLRHIHRCLAPKGALHLTIIDPQPVSASMGPLLRQWLFEKLLINLEQSSRTTYPSETLPAWLGLGRLRGKGSTIVTVSVPAIPEGLDKIEGVKKQSSIKTELRCLVMRMLWQEVWGSFVRANRWWWEERDIVTECIELGTYWQHSHIVAVKEDR</sequence>
<feature type="compositionally biased region" description="Basic and acidic residues" evidence="1">
    <location>
        <begin position="9"/>
        <end position="37"/>
    </location>
</feature>
<proteinExistence type="predicted"/>
<feature type="compositionally biased region" description="Low complexity" evidence="1">
    <location>
        <begin position="150"/>
        <end position="161"/>
    </location>
</feature>
<feature type="region of interest" description="Disordered" evidence="1">
    <location>
        <begin position="267"/>
        <end position="286"/>
    </location>
</feature>
<dbReference type="GeneID" id="92070963"/>
<feature type="region of interest" description="Disordered" evidence="1">
    <location>
        <begin position="211"/>
        <end position="233"/>
    </location>
</feature>
<dbReference type="EMBL" id="JAQQWE010000001">
    <property type="protein sequence ID" value="KAK7967402.1"/>
    <property type="molecule type" value="Genomic_DNA"/>
</dbReference>
<dbReference type="SUPFAM" id="SSF53335">
    <property type="entry name" value="S-adenosyl-L-methionine-dependent methyltransferases"/>
    <property type="match status" value="1"/>
</dbReference>
<evidence type="ECO:0000313" key="2">
    <source>
        <dbReference type="EMBL" id="KAK7967402.1"/>
    </source>
</evidence>
<evidence type="ECO:0000256" key="1">
    <source>
        <dbReference type="SAM" id="MobiDB-lite"/>
    </source>
</evidence>
<dbReference type="InterPro" id="IPR029063">
    <property type="entry name" value="SAM-dependent_MTases_sf"/>
</dbReference>
<evidence type="ECO:0000313" key="3">
    <source>
        <dbReference type="Proteomes" id="UP001391051"/>
    </source>
</evidence>
<evidence type="ECO:0008006" key="4">
    <source>
        <dbReference type="Google" id="ProtNLM"/>
    </source>
</evidence>
<comment type="caution">
    <text evidence="2">The sequence shown here is derived from an EMBL/GenBank/DDBJ whole genome shotgun (WGS) entry which is preliminary data.</text>
</comment>
<protein>
    <recommendedName>
        <fullName evidence="4">Methyltransferase type 11 domain-containing protein</fullName>
    </recommendedName>
</protein>
<organism evidence="2 3">
    <name type="scientific">Apiospora aurea</name>
    <dbReference type="NCBI Taxonomy" id="335848"/>
    <lineage>
        <taxon>Eukaryota</taxon>
        <taxon>Fungi</taxon>
        <taxon>Dikarya</taxon>
        <taxon>Ascomycota</taxon>
        <taxon>Pezizomycotina</taxon>
        <taxon>Sordariomycetes</taxon>
        <taxon>Xylariomycetidae</taxon>
        <taxon>Amphisphaeriales</taxon>
        <taxon>Apiosporaceae</taxon>
        <taxon>Apiospora</taxon>
    </lineage>
</organism>
<gene>
    <name evidence="2" type="ORF">PG986_001679</name>
</gene>
<feature type="compositionally biased region" description="Low complexity" evidence="1">
    <location>
        <begin position="38"/>
        <end position="59"/>
    </location>
</feature>
<keyword evidence="3" id="KW-1185">Reference proteome</keyword>
<name>A0ABR1QXH5_9PEZI</name>
<dbReference type="Proteomes" id="UP001391051">
    <property type="component" value="Unassembled WGS sequence"/>
</dbReference>
<reference evidence="2 3" key="1">
    <citation type="submission" date="2023-01" db="EMBL/GenBank/DDBJ databases">
        <title>Analysis of 21 Apiospora genomes using comparative genomics revels a genus with tremendous synthesis potential of carbohydrate active enzymes and secondary metabolites.</title>
        <authorList>
            <person name="Sorensen T."/>
        </authorList>
    </citation>
    <scope>NUCLEOTIDE SEQUENCE [LARGE SCALE GENOMIC DNA]</scope>
    <source>
        <strain evidence="2 3">CBS 24483</strain>
    </source>
</reference>
<feature type="region of interest" description="Disordered" evidence="1">
    <location>
        <begin position="1"/>
        <end position="173"/>
    </location>
</feature>
<dbReference type="RefSeq" id="XP_066706794.1">
    <property type="nucleotide sequence ID" value="XM_066837901.1"/>
</dbReference>
<accession>A0ABR1QXH5</accession>